<dbReference type="EMBL" id="JOJR01000011">
    <property type="protein sequence ID" value="RCN51682.1"/>
    <property type="molecule type" value="Genomic_DNA"/>
</dbReference>
<dbReference type="OrthoDB" id="5828491at2759"/>
<dbReference type="STRING" id="29170.A0A368H501"/>
<comment type="caution">
    <text evidence="2">The sequence shown here is derived from an EMBL/GenBank/DDBJ whole genome shotgun (WGS) entry which is preliminary data.</text>
</comment>
<dbReference type="AlphaFoldDB" id="A0A368H501"/>
<accession>A0A368H501</accession>
<organism evidence="2 3">
    <name type="scientific">Ancylostoma caninum</name>
    <name type="common">Dog hookworm</name>
    <dbReference type="NCBI Taxonomy" id="29170"/>
    <lineage>
        <taxon>Eukaryota</taxon>
        <taxon>Metazoa</taxon>
        <taxon>Ecdysozoa</taxon>
        <taxon>Nematoda</taxon>
        <taxon>Chromadorea</taxon>
        <taxon>Rhabditida</taxon>
        <taxon>Rhabditina</taxon>
        <taxon>Rhabditomorpha</taxon>
        <taxon>Strongyloidea</taxon>
        <taxon>Ancylostomatidae</taxon>
        <taxon>Ancylostomatinae</taxon>
        <taxon>Ancylostoma</taxon>
    </lineage>
</organism>
<feature type="compositionally biased region" description="Basic and acidic residues" evidence="1">
    <location>
        <begin position="39"/>
        <end position="48"/>
    </location>
</feature>
<gene>
    <name evidence="2" type="ORF">ANCCAN_02041</name>
</gene>
<feature type="region of interest" description="Disordered" evidence="1">
    <location>
        <begin position="36"/>
        <end position="56"/>
    </location>
</feature>
<dbReference type="Proteomes" id="UP000252519">
    <property type="component" value="Unassembled WGS sequence"/>
</dbReference>
<evidence type="ECO:0000313" key="2">
    <source>
        <dbReference type="EMBL" id="RCN51682.1"/>
    </source>
</evidence>
<keyword evidence="3" id="KW-1185">Reference proteome</keyword>
<evidence type="ECO:0000313" key="3">
    <source>
        <dbReference type="Proteomes" id="UP000252519"/>
    </source>
</evidence>
<protein>
    <submittedName>
        <fullName evidence="2">Uncharacterized protein</fullName>
    </submittedName>
</protein>
<sequence length="285" mass="32451">MRKKLLSAEVLRRAEASRREAKVVVDARHLRRYGRVRRPSAEPERQYSVEEIQDDSMDRGDLVQMDSIPEDLTVSLSPHIDPSSRSRQHSWISGSESDWSQRTLKSRIETFGRRLSNWFNTLDYDGDYMNFQLNIEPPKTASLEQGVSSFVDVLSTGVVILALLELYESSLQSSFTLHSYCEGLCNAVFNMIYADLKRYAISHEEHAAIDAFCSKLVLHIFTDIWLTALDAITAGVSTDADEEYTGTSSINIYYLVNNMDISFFNSVANFRNSKGKVHEALTWQL</sequence>
<name>A0A368H501_ANCCA</name>
<evidence type="ECO:0000256" key="1">
    <source>
        <dbReference type="SAM" id="MobiDB-lite"/>
    </source>
</evidence>
<proteinExistence type="predicted"/>
<reference evidence="2 3" key="1">
    <citation type="submission" date="2014-10" db="EMBL/GenBank/DDBJ databases">
        <title>Draft genome of the hookworm Ancylostoma caninum.</title>
        <authorList>
            <person name="Mitreva M."/>
        </authorList>
    </citation>
    <scope>NUCLEOTIDE SEQUENCE [LARGE SCALE GENOMIC DNA]</scope>
    <source>
        <strain evidence="2 3">Baltimore</strain>
    </source>
</reference>